<protein>
    <submittedName>
        <fullName evidence="10">Sensor histidine kinase</fullName>
    </submittedName>
</protein>
<dbReference type="PANTHER" id="PTHR24421:SF37">
    <property type="entry name" value="SENSOR HISTIDINE KINASE NARS"/>
    <property type="match status" value="1"/>
</dbReference>
<dbReference type="PANTHER" id="PTHR24421">
    <property type="entry name" value="NITRATE/NITRITE SENSOR PROTEIN NARX-RELATED"/>
    <property type="match status" value="1"/>
</dbReference>
<evidence type="ECO:0000256" key="5">
    <source>
        <dbReference type="ARBA" id="ARBA00022777"/>
    </source>
</evidence>
<feature type="transmembrane region" description="Helical" evidence="9">
    <location>
        <begin position="172"/>
        <end position="189"/>
    </location>
</feature>
<feature type="transmembrane region" description="Helical" evidence="9">
    <location>
        <begin position="250"/>
        <end position="269"/>
    </location>
</feature>
<dbReference type="InterPro" id="IPR036890">
    <property type="entry name" value="HATPase_C_sf"/>
</dbReference>
<evidence type="ECO:0000256" key="3">
    <source>
        <dbReference type="ARBA" id="ARBA00022679"/>
    </source>
</evidence>
<keyword evidence="8 9" id="KW-0472">Membrane</keyword>
<evidence type="ECO:0000256" key="9">
    <source>
        <dbReference type="SAM" id="Phobius"/>
    </source>
</evidence>
<dbReference type="InterPro" id="IPR050482">
    <property type="entry name" value="Sensor_HK_TwoCompSys"/>
</dbReference>
<dbReference type="CDD" id="cd16917">
    <property type="entry name" value="HATPase_UhpB-NarQ-NarX-like"/>
    <property type="match status" value="1"/>
</dbReference>
<feature type="transmembrane region" description="Helical" evidence="9">
    <location>
        <begin position="12"/>
        <end position="33"/>
    </location>
</feature>
<comment type="subcellular location">
    <subcellularLocation>
        <location evidence="1">Cell membrane</location>
        <topology evidence="1">Multi-pass membrane protein</topology>
    </subcellularLocation>
</comment>
<comment type="caution">
    <text evidence="10">The sequence shown here is derived from an EMBL/GenBank/DDBJ whole genome shotgun (WGS) entry which is preliminary data.</text>
</comment>
<feature type="transmembrane region" description="Helical" evidence="9">
    <location>
        <begin position="281"/>
        <end position="302"/>
    </location>
</feature>
<keyword evidence="2" id="KW-1003">Cell membrane</keyword>
<feature type="transmembrane region" description="Helical" evidence="9">
    <location>
        <begin position="107"/>
        <end position="133"/>
    </location>
</feature>
<name>A0ABW2ADV2_9MICO</name>
<evidence type="ECO:0000256" key="4">
    <source>
        <dbReference type="ARBA" id="ARBA00022692"/>
    </source>
</evidence>
<keyword evidence="6 9" id="KW-1133">Transmembrane helix</keyword>
<evidence type="ECO:0000313" key="11">
    <source>
        <dbReference type="Proteomes" id="UP001596298"/>
    </source>
</evidence>
<keyword evidence="11" id="KW-1185">Reference proteome</keyword>
<dbReference type="Gene3D" id="3.30.565.10">
    <property type="entry name" value="Histidine kinase-like ATPase, C-terminal domain"/>
    <property type="match status" value="1"/>
</dbReference>
<evidence type="ECO:0000256" key="6">
    <source>
        <dbReference type="ARBA" id="ARBA00022989"/>
    </source>
</evidence>
<feature type="transmembrane region" description="Helical" evidence="9">
    <location>
        <begin position="145"/>
        <end position="166"/>
    </location>
</feature>
<evidence type="ECO:0000256" key="1">
    <source>
        <dbReference type="ARBA" id="ARBA00004651"/>
    </source>
</evidence>
<organism evidence="10 11">
    <name type="scientific">Flexivirga alba</name>
    <dbReference type="NCBI Taxonomy" id="702742"/>
    <lineage>
        <taxon>Bacteria</taxon>
        <taxon>Bacillati</taxon>
        <taxon>Actinomycetota</taxon>
        <taxon>Actinomycetes</taxon>
        <taxon>Micrococcales</taxon>
        <taxon>Dermacoccaceae</taxon>
        <taxon>Flexivirga</taxon>
    </lineage>
</organism>
<evidence type="ECO:0000256" key="8">
    <source>
        <dbReference type="ARBA" id="ARBA00023136"/>
    </source>
</evidence>
<evidence type="ECO:0000256" key="7">
    <source>
        <dbReference type="ARBA" id="ARBA00023012"/>
    </source>
</evidence>
<reference evidence="11" key="1">
    <citation type="journal article" date="2019" name="Int. J. Syst. Evol. Microbiol.">
        <title>The Global Catalogue of Microorganisms (GCM) 10K type strain sequencing project: providing services to taxonomists for standard genome sequencing and annotation.</title>
        <authorList>
            <consortium name="The Broad Institute Genomics Platform"/>
            <consortium name="The Broad Institute Genome Sequencing Center for Infectious Disease"/>
            <person name="Wu L."/>
            <person name="Ma J."/>
        </authorList>
    </citation>
    <scope>NUCLEOTIDE SEQUENCE [LARGE SCALE GENOMIC DNA]</scope>
    <source>
        <strain evidence="11">CCUG 58127</strain>
    </source>
</reference>
<proteinExistence type="predicted"/>
<evidence type="ECO:0000313" key="10">
    <source>
        <dbReference type="EMBL" id="MFC6704576.1"/>
    </source>
</evidence>
<evidence type="ECO:0000256" key="2">
    <source>
        <dbReference type="ARBA" id="ARBA00022475"/>
    </source>
</evidence>
<keyword evidence="3" id="KW-0808">Transferase</keyword>
<sequence>MPRFERLAVRIAFALYLSGLLVWLALGLVPMHLARPDMSHMALDATTPLETGVEYFFSVLNLTLGVLLFLRRPDERVPRLLAFALLGTAATFNLPSHRAFHLTGSPWPIALIHFAFHIVSGVTYVWAVILFPDGTPPRRIRLPGWTVRLIVLITTAVVAVVCWRSSFLNHPQFFVVFFGIAVALIGVGAQAMRITDPRTTTGERATARLLCAALLPALAVALVWLGAGVVATASGPASQAASLQLTIERLFPAVFAVVPVVLFAAVVHYRLWDIDRLLSRILLYGLLALGLSAAYVLAVAMGSRMTHGSLWVTALTLSVAAVLVEPLRTAGRTWANRVVFGQVLSPADAMRQLAGSLERLTPTTELEHLVTVTVAATRASAAELWLVDGNRLVSAASTRPRSDEFDLPAGKLAADRLADLVGAERGWPVRHQGELLGMLAVHTPPGERLAAADDTVGSEIAAHAGLLVHNAALTVTLARQVDVLAGQAAALTESRRRLVAAQDAERHTLERALHDGAQQALVAAIIGARAGAGAAALSQPDHDNLRDVLRIARNDIRELSGDGRPGALRRLGLAGALERAARLAGRTGLEVELRVELGSPARPLPAEVETAVYFACVEGLQNVVKYADAGHALVSVESAADEMSFEVIDDGTGASPGTAADSSGGLSALSARLNALGGEVELMRGTQSGTRLHGRLPVRHTARVH</sequence>
<accession>A0ABW2ADV2</accession>
<keyword evidence="7" id="KW-0902">Two-component regulatory system</keyword>
<feature type="transmembrane region" description="Helical" evidence="9">
    <location>
        <begin position="53"/>
        <end position="70"/>
    </location>
</feature>
<gene>
    <name evidence="10" type="ORF">ACFQDH_04655</name>
</gene>
<dbReference type="GO" id="GO:0016301">
    <property type="term" value="F:kinase activity"/>
    <property type="evidence" value="ECO:0007669"/>
    <property type="project" value="UniProtKB-KW"/>
</dbReference>
<feature type="transmembrane region" description="Helical" evidence="9">
    <location>
        <begin position="77"/>
        <end position="95"/>
    </location>
</feature>
<dbReference type="EMBL" id="JBHSWH010000001">
    <property type="protein sequence ID" value="MFC6704576.1"/>
    <property type="molecule type" value="Genomic_DNA"/>
</dbReference>
<dbReference type="Proteomes" id="UP001596298">
    <property type="component" value="Unassembled WGS sequence"/>
</dbReference>
<feature type="transmembrane region" description="Helical" evidence="9">
    <location>
        <begin position="209"/>
        <end position="230"/>
    </location>
</feature>
<dbReference type="SUPFAM" id="SSF55781">
    <property type="entry name" value="GAF domain-like"/>
    <property type="match status" value="1"/>
</dbReference>
<keyword evidence="4 9" id="KW-0812">Transmembrane</keyword>
<keyword evidence="5 10" id="KW-0418">Kinase</keyword>
<dbReference type="SUPFAM" id="SSF55874">
    <property type="entry name" value="ATPase domain of HSP90 chaperone/DNA topoisomerase II/histidine kinase"/>
    <property type="match status" value="1"/>
</dbReference>
<dbReference type="RefSeq" id="WP_382398933.1">
    <property type="nucleotide sequence ID" value="NZ_JBHSWH010000001.1"/>
</dbReference>